<comment type="caution">
    <text evidence="1">The sequence shown here is derived from an EMBL/GenBank/DDBJ whole genome shotgun (WGS) entry which is preliminary data.</text>
</comment>
<name>A0A0F9AGY6_9ZZZZ</name>
<reference evidence="1" key="1">
    <citation type="journal article" date="2015" name="Nature">
        <title>Complex archaea that bridge the gap between prokaryotes and eukaryotes.</title>
        <authorList>
            <person name="Spang A."/>
            <person name="Saw J.H."/>
            <person name="Jorgensen S.L."/>
            <person name="Zaremba-Niedzwiedzka K."/>
            <person name="Martijn J."/>
            <person name="Lind A.E."/>
            <person name="van Eijk R."/>
            <person name="Schleper C."/>
            <person name="Guy L."/>
            <person name="Ettema T.J."/>
        </authorList>
    </citation>
    <scope>NUCLEOTIDE SEQUENCE</scope>
</reference>
<accession>A0A0F9AGY6</accession>
<feature type="non-terminal residue" evidence="1">
    <location>
        <position position="1"/>
    </location>
</feature>
<sequence>DLLFDLSDYTDSAWNCIITAEIHPLSPTQVDQTSVMDLH</sequence>
<gene>
    <name evidence="1" type="ORF">LCGC14_2572190</name>
</gene>
<evidence type="ECO:0000313" key="1">
    <source>
        <dbReference type="EMBL" id="KKL08809.1"/>
    </source>
</evidence>
<proteinExistence type="predicted"/>
<organism evidence="1">
    <name type="scientific">marine sediment metagenome</name>
    <dbReference type="NCBI Taxonomy" id="412755"/>
    <lineage>
        <taxon>unclassified sequences</taxon>
        <taxon>metagenomes</taxon>
        <taxon>ecological metagenomes</taxon>
    </lineage>
</organism>
<dbReference type="EMBL" id="LAZR01042730">
    <property type="protein sequence ID" value="KKL08809.1"/>
    <property type="molecule type" value="Genomic_DNA"/>
</dbReference>
<dbReference type="AlphaFoldDB" id="A0A0F9AGY6"/>
<protein>
    <submittedName>
        <fullName evidence="1">Uncharacterized protein</fullName>
    </submittedName>
</protein>